<dbReference type="PANTHER" id="PTHR46796:SF13">
    <property type="entry name" value="HTH-TYPE TRANSCRIPTIONAL ACTIVATOR RHAS"/>
    <property type="match status" value="1"/>
</dbReference>
<evidence type="ECO:0000313" key="6">
    <source>
        <dbReference type="Proteomes" id="UP000520767"/>
    </source>
</evidence>
<evidence type="ECO:0000256" key="2">
    <source>
        <dbReference type="ARBA" id="ARBA00023125"/>
    </source>
</evidence>
<keyword evidence="2 5" id="KW-0238">DNA-binding</keyword>
<proteinExistence type="predicted"/>
<keyword evidence="3" id="KW-0804">Transcription</keyword>
<dbReference type="GO" id="GO:0043565">
    <property type="term" value="F:sequence-specific DNA binding"/>
    <property type="evidence" value="ECO:0007669"/>
    <property type="project" value="InterPro"/>
</dbReference>
<dbReference type="RefSeq" id="WP_184813995.1">
    <property type="nucleotide sequence ID" value="NZ_JACHJQ010000006.1"/>
</dbReference>
<dbReference type="Pfam" id="PF12852">
    <property type="entry name" value="Cupin_6"/>
    <property type="match status" value="2"/>
</dbReference>
<dbReference type="GO" id="GO:0003700">
    <property type="term" value="F:DNA-binding transcription factor activity"/>
    <property type="evidence" value="ECO:0007669"/>
    <property type="project" value="InterPro"/>
</dbReference>
<dbReference type="Proteomes" id="UP000520767">
    <property type="component" value="Unassembled WGS sequence"/>
</dbReference>
<keyword evidence="1" id="KW-0805">Transcription regulation</keyword>
<keyword evidence="6" id="KW-1185">Reference proteome</keyword>
<protein>
    <submittedName>
        <fullName evidence="5">AraC-like DNA-binding protein</fullName>
    </submittedName>
</protein>
<evidence type="ECO:0000256" key="1">
    <source>
        <dbReference type="ARBA" id="ARBA00023015"/>
    </source>
</evidence>
<dbReference type="EMBL" id="JACHJQ010000006">
    <property type="protein sequence ID" value="MBB4909953.1"/>
    <property type="molecule type" value="Genomic_DNA"/>
</dbReference>
<comment type="caution">
    <text evidence="5">The sequence shown here is derived from an EMBL/GenBank/DDBJ whole genome shotgun (WGS) entry which is preliminary data.</text>
</comment>
<dbReference type="InterPro" id="IPR050204">
    <property type="entry name" value="AraC_XylS_family_regulators"/>
</dbReference>
<dbReference type="PROSITE" id="PS01124">
    <property type="entry name" value="HTH_ARAC_FAMILY_2"/>
    <property type="match status" value="1"/>
</dbReference>
<dbReference type="PANTHER" id="PTHR46796">
    <property type="entry name" value="HTH-TYPE TRANSCRIPTIONAL ACTIVATOR RHAS-RELATED"/>
    <property type="match status" value="1"/>
</dbReference>
<dbReference type="Pfam" id="PF12833">
    <property type="entry name" value="HTH_18"/>
    <property type="match status" value="1"/>
</dbReference>
<dbReference type="InterPro" id="IPR018062">
    <property type="entry name" value="HTH_AraC-typ_CS"/>
</dbReference>
<dbReference type="InterPro" id="IPR009057">
    <property type="entry name" value="Homeodomain-like_sf"/>
</dbReference>
<name>A0A7W7QAN2_9PSEU</name>
<organism evidence="5 6">
    <name type="scientific">Actinophytocola algeriensis</name>
    <dbReference type="NCBI Taxonomy" id="1768010"/>
    <lineage>
        <taxon>Bacteria</taxon>
        <taxon>Bacillati</taxon>
        <taxon>Actinomycetota</taxon>
        <taxon>Actinomycetes</taxon>
        <taxon>Pseudonocardiales</taxon>
        <taxon>Pseudonocardiaceae</taxon>
    </lineage>
</organism>
<evidence type="ECO:0000313" key="5">
    <source>
        <dbReference type="EMBL" id="MBB4909953.1"/>
    </source>
</evidence>
<accession>A0A7W7QAN2</accession>
<evidence type="ECO:0000256" key="3">
    <source>
        <dbReference type="ARBA" id="ARBA00023163"/>
    </source>
</evidence>
<dbReference type="Gene3D" id="1.10.10.60">
    <property type="entry name" value="Homeodomain-like"/>
    <property type="match status" value="2"/>
</dbReference>
<gene>
    <name evidence="5" type="ORF">FHR82_006211</name>
</gene>
<dbReference type="PROSITE" id="PS00041">
    <property type="entry name" value="HTH_ARAC_FAMILY_1"/>
    <property type="match status" value="1"/>
</dbReference>
<feature type="domain" description="HTH araC/xylS-type" evidence="4">
    <location>
        <begin position="155"/>
        <end position="253"/>
    </location>
</feature>
<dbReference type="SMART" id="SM00342">
    <property type="entry name" value="HTH_ARAC"/>
    <property type="match status" value="1"/>
</dbReference>
<evidence type="ECO:0000259" key="4">
    <source>
        <dbReference type="PROSITE" id="PS01124"/>
    </source>
</evidence>
<sequence length="260" mass="28147">MDPFDDLLRGVRATGVGLERIELTPPWALRFADGLTLFTPLRGEGRIGGTTVRVGDTAIVRGEATAEGDVPAVVVTGTYGSAARRLLSVLPPVIVVPDPVDECASLRTFLDTQDHGAQVVMDRLVDWLVVCTLREWFDRSDAPDWFHALGDDTVGPALRAMHESPDRPWTLVTLAREAGVSRTTLATRFTRLVGTPPLTYLTDWRMTLAADLLAETTATVAAVARQVGYADAFGFSSAFKRHHGISPTTCRKTCQSANTA</sequence>
<dbReference type="AlphaFoldDB" id="A0A7W7QAN2"/>
<reference evidence="5 6" key="1">
    <citation type="submission" date="2020-08" db="EMBL/GenBank/DDBJ databases">
        <title>Genomic Encyclopedia of Type Strains, Phase III (KMG-III): the genomes of soil and plant-associated and newly described type strains.</title>
        <authorList>
            <person name="Whitman W."/>
        </authorList>
    </citation>
    <scope>NUCLEOTIDE SEQUENCE [LARGE SCALE GENOMIC DNA]</scope>
    <source>
        <strain evidence="5 6">CECT 8960</strain>
    </source>
</reference>
<dbReference type="SUPFAM" id="SSF46689">
    <property type="entry name" value="Homeodomain-like"/>
    <property type="match status" value="2"/>
</dbReference>
<dbReference type="InterPro" id="IPR032783">
    <property type="entry name" value="AraC_lig"/>
</dbReference>
<dbReference type="InterPro" id="IPR018060">
    <property type="entry name" value="HTH_AraC"/>
</dbReference>